<accession>A0A0J8WSL7</accession>
<comment type="caution">
    <text evidence="2">The sequence shown here is derived from an EMBL/GenBank/DDBJ whole genome shotgun (WGS) entry which is preliminary data.</text>
</comment>
<evidence type="ECO:0000313" key="3">
    <source>
        <dbReference type="Proteomes" id="UP000037594"/>
    </source>
</evidence>
<organism evidence="2 3">
    <name type="scientific">Mycolicibacterium conceptionense</name>
    <dbReference type="NCBI Taxonomy" id="451644"/>
    <lineage>
        <taxon>Bacteria</taxon>
        <taxon>Bacillati</taxon>
        <taxon>Actinomycetota</taxon>
        <taxon>Actinomycetes</taxon>
        <taxon>Mycobacteriales</taxon>
        <taxon>Mycobacteriaceae</taxon>
        <taxon>Mycolicibacterium</taxon>
    </lineage>
</organism>
<dbReference type="EMBL" id="LFOD01000025">
    <property type="protein sequence ID" value="KMV15994.1"/>
    <property type="molecule type" value="Genomic_DNA"/>
</dbReference>
<reference evidence="2 3" key="1">
    <citation type="submission" date="2015-06" db="EMBL/GenBank/DDBJ databases">
        <title>Genome sequence of Mycobacterium conceptionense strain MLE.</title>
        <authorList>
            <person name="Greninger A.L."/>
            <person name="Cunningham G."/>
            <person name="Chiu C.Y."/>
            <person name="Miller S."/>
        </authorList>
    </citation>
    <scope>NUCLEOTIDE SEQUENCE [LARGE SCALE GENOMIC DNA]</scope>
    <source>
        <strain evidence="2 3">MLE</strain>
    </source>
</reference>
<dbReference type="PATRIC" id="fig|451644.5.peg.4688"/>
<dbReference type="Proteomes" id="UP000037594">
    <property type="component" value="Unassembled WGS sequence"/>
</dbReference>
<protein>
    <submittedName>
        <fullName evidence="2">Uncharacterized protein</fullName>
    </submittedName>
</protein>
<gene>
    <name evidence="2" type="ORF">ACT17_22715</name>
</gene>
<sequence length="227" mass="24444">MGSGELVISGTVASPPTAPEAPNNSGHRRMRRNAILRMAILATESLRQQDIASALGVSQQAISRMHARSPIPATPMSPGDREQALERLLSEAVPPSIETYWYGLEAPTQLANHVLALASETNTAAGVSGEVAADHLRPWRVPRRALVYTSELLDLSRAGLVAANPEEASLTLRAPRDTTVWGTARWWNEQASGEPTMDPVIVSQDLAALPGGEDGAPHRLNEWIVNR</sequence>
<name>A0A0J8WSL7_9MYCO</name>
<dbReference type="AlphaFoldDB" id="A0A0J8WSL7"/>
<evidence type="ECO:0000313" key="2">
    <source>
        <dbReference type="EMBL" id="KMV15994.1"/>
    </source>
</evidence>
<proteinExistence type="predicted"/>
<feature type="region of interest" description="Disordered" evidence="1">
    <location>
        <begin position="1"/>
        <end position="29"/>
    </location>
</feature>
<evidence type="ECO:0000256" key="1">
    <source>
        <dbReference type="SAM" id="MobiDB-lite"/>
    </source>
</evidence>